<dbReference type="Pfam" id="PF06326">
    <property type="entry name" value="Vesiculo_matrix"/>
    <property type="match status" value="1"/>
</dbReference>
<dbReference type="OrthoDB" id="13545at10239"/>
<dbReference type="GO" id="GO:0039660">
    <property type="term" value="F:structural constituent of virion"/>
    <property type="evidence" value="ECO:0007669"/>
    <property type="project" value="UniProtKB-KW"/>
</dbReference>
<name>A0A0D3R1S6_9RHAB</name>
<dbReference type="GeneID" id="37627483"/>
<evidence type="ECO:0000313" key="9">
    <source>
        <dbReference type="Proteomes" id="UP000149345"/>
    </source>
</evidence>
<evidence type="ECO:0000313" key="8">
    <source>
        <dbReference type="EMBL" id="AJR28576.1"/>
    </source>
</evidence>
<keyword evidence="6" id="KW-0472">Membrane</keyword>
<keyword evidence="9" id="KW-1185">Reference proteome</keyword>
<comment type="subcellular location">
    <subcellularLocation>
        <location evidence="2">Host endomembrane system</location>
        <topology evidence="2">Peripheral membrane protein</topology>
    </subcellularLocation>
    <subcellularLocation>
        <location evidence="1">Virion</location>
    </subcellularLocation>
</comment>
<accession>A0A0D3R1S6</accession>
<keyword evidence="4" id="KW-0946">Virion</keyword>
<evidence type="ECO:0000256" key="5">
    <source>
        <dbReference type="ARBA" id="ARBA00022870"/>
    </source>
</evidence>
<sequence length="225" mass="25041">MLSLWKKKKRAKDAISDVSSNYENSNMWLASAPPPYLSDVPYNGGALYQDEEVDPVIDDPPSHDIALDVSASIEIVTQLDISNPNVILAILEEILDNYQGSILYRPIFVSVTLMLGMHMTRKRRGSGMFVYSGDICYPIQFRLSSKIPAPSSKIEFRTHIKFKRGRNDVGLTIVVSGKPTKKRGMTLQDVYNQPMPNGDAPPSFSYGLSYLHVSNTIDGTQVVLL</sequence>
<evidence type="ECO:0000256" key="1">
    <source>
        <dbReference type="ARBA" id="ARBA00004328"/>
    </source>
</evidence>
<protein>
    <recommendedName>
        <fullName evidence="3">Matrix protein</fullName>
    </recommendedName>
</protein>
<evidence type="ECO:0000256" key="6">
    <source>
        <dbReference type="ARBA" id="ARBA00023136"/>
    </source>
</evidence>
<reference evidence="8 9" key="1">
    <citation type="journal article" date="2015" name="PLoS Pathog.">
        <title>Evolution of genome size and complexity in the rhabdoviridae.</title>
        <authorList>
            <person name="Walker P.J."/>
            <person name="Firth C."/>
            <person name="Widen S.G."/>
            <person name="Blasdell K.R."/>
            <person name="Guzman H."/>
            <person name="Wood T.G."/>
            <person name="Paradkar P.N."/>
            <person name="Holmes E.C."/>
            <person name="Tesh R.B."/>
            <person name="Vasilakis N."/>
        </authorList>
    </citation>
    <scope>NUCLEOTIDE SEQUENCE [LARGE SCALE GENOMIC DNA]</scope>
    <source>
        <strain evidence="8">BFN3187</strain>
    </source>
</reference>
<evidence type="ECO:0000256" key="4">
    <source>
        <dbReference type="ARBA" id="ARBA00022844"/>
    </source>
</evidence>
<organism evidence="8 9">
    <name type="scientific">Gray Lodge virus</name>
    <dbReference type="NCBI Taxonomy" id="1272942"/>
    <lineage>
        <taxon>Viruses</taxon>
        <taxon>Riboviria</taxon>
        <taxon>Orthornavirae</taxon>
        <taxon>Negarnaviricota</taxon>
        <taxon>Haploviricotina</taxon>
        <taxon>Monjiviricetes</taxon>
        <taxon>Mononegavirales</taxon>
        <taxon>Rhabdoviridae</taxon>
        <taxon>Alpharhabdovirinae</taxon>
        <taxon>Hapavirus</taxon>
        <taxon>Hapavirus graylodge</taxon>
    </lineage>
</organism>
<dbReference type="GO" id="GO:0033645">
    <property type="term" value="C:host cell endomembrane system"/>
    <property type="evidence" value="ECO:0007669"/>
    <property type="project" value="UniProtKB-SubCell"/>
</dbReference>
<evidence type="ECO:0000256" key="2">
    <source>
        <dbReference type="ARBA" id="ARBA00004531"/>
    </source>
</evidence>
<dbReference type="EMBL" id="KM205022">
    <property type="protein sequence ID" value="AJR28576.1"/>
    <property type="molecule type" value="Viral_cRNA"/>
</dbReference>
<dbReference type="KEGG" id="vg:37627483"/>
<dbReference type="Proteomes" id="UP000149345">
    <property type="component" value="Segment"/>
</dbReference>
<proteinExistence type="predicted"/>
<evidence type="ECO:0000256" key="7">
    <source>
        <dbReference type="ARBA" id="ARBA00023311"/>
    </source>
</evidence>
<dbReference type="RefSeq" id="YP_009362206.1">
    <property type="nucleotide sequence ID" value="NC_034541.1"/>
</dbReference>
<evidence type="ECO:0000256" key="3">
    <source>
        <dbReference type="ARBA" id="ARBA00017678"/>
    </source>
</evidence>
<keyword evidence="5" id="KW-1043">Host membrane</keyword>
<keyword evidence="7" id="KW-0468">Viral matrix protein</keyword>
<dbReference type="GO" id="GO:0019031">
    <property type="term" value="C:viral envelope"/>
    <property type="evidence" value="ECO:0007669"/>
    <property type="project" value="InterPro"/>
</dbReference>
<dbReference type="InterPro" id="IPR009397">
    <property type="entry name" value="Vesiculo_matrix"/>
</dbReference>